<dbReference type="OrthoDB" id="9804264at2"/>
<comment type="similarity">
    <text evidence="2 5">Belongs to the DegT/DnrJ/EryC1 family.</text>
</comment>
<dbReference type="PIRSF" id="PIRSF000390">
    <property type="entry name" value="PLP_StrS"/>
    <property type="match status" value="1"/>
</dbReference>
<gene>
    <name evidence="6" type="primary">rkpM</name>
    <name evidence="6" type="ORF">PES01_01840</name>
</gene>
<dbReference type="PANTHER" id="PTHR30244:SF34">
    <property type="entry name" value="DTDP-4-AMINO-4,6-DIDEOXYGALACTOSE TRANSAMINASE"/>
    <property type="match status" value="1"/>
</dbReference>
<evidence type="ECO:0000256" key="4">
    <source>
        <dbReference type="PIRSR" id="PIRSR000390-2"/>
    </source>
</evidence>
<protein>
    <submittedName>
        <fullName evidence="6">UDP-4-amino-4,6-dideoxy-N-acetyl-beta-L-altrosamine transaminase</fullName>
    </submittedName>
</protein>
<dbReference type="GO" id="GO:0030170">
    <property type="term" value="F:pyridoxal phosphate binding"/>
    <property type="evidence" value="ECO:0007669"/>
    <property type="project" value="TreeGrafter"/>
</dbReference>
<dbReference type="PANTHER" id="PTHR30244">
    <property type="entry name" value="TRANSAMINASE"/>
    <property type="match status" value="1"/>
</dbReference>
<evidence type="ECO:0000256" key="2">
    <source>
        <dbReference type="ARBA" id="ARBA00037999"/>
    </source>
</evidence>
<dbReference type="CDD" id="cd00616">
    <property type="entry name" value="AHBA_syn"/>
    <property type="match status" value="1"/>
</dbReference>
<dbReference type="GO" id="GO:0000271">
    <property type="term" value="P:polysaccharide biosynthetic process"/>
    <property type="evidence" value="ECO:0007669"/>
    <property type="project" value="TreeGrafter"/>
</dbReference>
<organism evidence="6 7">
    <name type="scientific">Pseudoalteromonas espejiana</name>
    <dbReference type="NCBI Taxonomy" id="28107"/>
    <lineage>
        <taxon>Bacteria</taxon>
        <taxon>Pseudomonadati</taxon>
        <taxon>Pseudomonadota</taxon>
        <taxon>Gammaproteobacteria</taxon>
        <taxon>Alteromonadales</taxon>
        <taxon>Pseudoalteromonadaceae</taxon>
        <taxon>Pseudoalteromonas</taxon>
    </lineage>
</organism>
<dbReference type="InterPro" id="IPR000653">
    <property type="entry name" value="DegT/StrS_aminotransferase"/>
</dbReference>
<dbReference type="Proteomes" id="UP000321419">
    <property type="component" value="Unassembled WGS sequence"/>
</dbReference>
<sequence length="400" mass="44303">MKNKVIPYGKQSISQDDIDAVVNVLKSDWLTQGPKVPAFEHATANYCGAKFACATNSATSALHIACLALGVGEGDTVWTSPISFVASANCALYCGAKVDFVDIDLETGNMSPLALEQKLLEAEKTNSLPKVVIPVHLAGQSCDMQAIANLAKKYNFKIIEDASHAIGAKYHNKPVGCCDYSDITVFSFHPVKIITSAEGGMAVSNSEEIDNKLKRLRSHGITNNPDEMTEPSHGPWYYQQIELGFNYRMTELQAALGLSQLNQLDNFVKVRNLIAKQFDVFFTEQSMQSLLVTEECYSSYHLYILRLEFSNQALQAMMIKQLRAQGIQAHLHYIPIFLQPFYQQLGFAKSTFPNAMKYYSQAITIPLHPALTEQEISTVKSTVKSLYQQLSSSSKSTPSQ</sequence>
<reference evidence="6 7" key="1">
    <citation type="submission" date="2019-07" db="EMBL/GenBank/DDBJ databases">
        <title>Whole genome shotgun sequence of Pseudoalteromonas espejiana NBRC 102222.</title>
        <authorList>
            <person name="Hosoyama A."/>
            <person name="Uohara A."/>
            <person name="Ohji S."/>
            <person name="Ichikawa N."/>
        </authorList>
    </citation>
    <scope>NUCLEOTIDE SEQUENCE [LARGE SCALE GENOMIC DNA]</scope>
    <source>
        <strain evidence="6 7">NBRC 102222</strain>
    </source>
</reference>
<evidence type="ECO:0000313" key="7">
    <source>
        <dbReference type="Proteomes" id="UP000321419"/>
    </source>
</evidence>
<dbReference type="Pfam" id="PF01041">
    <property type="entry name" value="DegT_DnrJ_EryC1"/>
    <property type="match status" value="1"/>
</dbReference>
<proteinExistence type="inferred from homology"/>
<dbReference type="SUPFAM" id="SSF53383">
    <property type="entry name" value="PLP-dependent transferases"/>
    <property type="match status" value="1"/>
</dbReference>
<evidence type="ECO:0000256" key="5">
    <source>
        <dbReference type="RuleBase" id="RU004508"/>
    </source>
</evidence>
<evidence type="ECO:0000256" key="3">
    <source>
        <dbReference type="PIRSR" id="PIRSR000390-1"/>
    </source>
</evidence>
<name>A0A510XQS3_9GAMM</name>
<comment type="caution">
    <text evidence="6">The sequence shown here is derived from an EMBL/GenBank/DDBJ whole genome shotgun (WGS) entry which is preliminary data.</text>
</comment>
<feature type="active site" description="Proton acceptor" evidence="3">
    <location>
        <position position="192"/>
    </location>
</feature>
<dbReference type="InterPro" id="IPR015422">
    <property type="entry name" value="PyrdxlP-dep_Trfase_small"/>
</dbReference>
<accession>A0A510XQS3</accession>
<dbReference type="AlphaFoldDB" id="A0A510XQS3"/>
<dbReference type="InterPro" id="IPR015424">
    <property type="entry name" value="PyrdxlP-dep_Trfase"/>
</dbReference>
<evidence type="ECO:0000313" key="6">
    <source>
        <dbReference type="EMBL" id="GEK53339.1"/>
    </source>
</evidence>
<feature type="modified residue" description="N6-(pyridoxal phosphate)lysine" evidence="4">
    <location>
        <position position="192"/>
    </location>
</feature>
<dbReference type="InterPro" id="IPR015421">
    <property type="entry name" value="PyrdxlP-dep_Trfase_major"/>
</dbReference>
<dbReference type="NCBIfam" id="TIGR03588">
    <property type="entry name" value="PseC"/>
    <property type="match status" value="1"/>
</dbReference>
<dbReference type="RefSeq" id="WP_089348304.1">
    <property type="nucleotide sequence ID" value="NZ_BJUM01000002.1"/>
</dbReference>
<dbReference type="EMBL" id="BJUM01000002">
    <property type="protein sequence ID" value="GEK53339.1"/>
    <property type="molecule type" value="Genomic_DNA"/>
</dbReference>
<dbReference type="Gene3D" id="3.40.640.10">
    <property type="entry name" value="Type I PLP-dependent aspartate aminotransferase-like (Major domain)"/>
    <property type="match status" value="1"/>
</dbReference>
<dbReference type="Gene3D" id="3.90.1150.10">
    <property type="entry name" value="Aspartate Aminotransferase, domain 1"/>
    <property type="match status" value="1"/>
</dbReference>
<keyword evidence="1 4" id="KW-0663">Pyridoxal phosphate</keyword>
<keyword evidence="7" id="KW-1185">Reference proteome</keyword>
<dbReference type="GO" id="GO:0008483">
    <property type="term" value="F:transaminase activity"/>
    <property type="evidence" value="ECO:0007669"/>
    <property type="project" value="TreeGrafter"/>
</dbReference>
<dbReference type="InterPro" id="IPR020026">
    <property type="entry name" value="PseC"/>
</dbReference>
<evidence type="ECO:0000256" key="1">
    <source>
        <dbReference type="ARBA" id="ARBA00022898"/>
    </source>
</evidence>